<dbReference type="InterPro" id="IPR029069">
    <property type="entry name" value="HotDog_dom_sf"/>
</dbReference>
<dbReference type="PIRSF" id="PIRSF037733">
    <property type="entry name" value="Transcription_factor_FapR"/>
    <property type="match status" value="1"/>
</dbReference>
<keyword evidence="4" id="KW-0805">Transcription regulation</keyword>
<dbReference type="GO" id="GO:0003677">
    <property type="term" value="F:DNA binding"/>
    <property type="evidence" value="ECO:0007669"/>
    <property type="project" value="UniProtKB-KW"/>
</dbReference>
<dbReference type="InterPro" id="IPR017275">
    <property type="entry name" value="Transcription_factor_FapR"/>
</dbReference>
<keyword evidence="7" id="KW-0275">Fatty acid biosynthesis</keyword>
<evidence type="ECO:0000256" key="5">
    <source>
        <dbReference type="ARBA" id="ARBA00023098"/>
    </source>
</evidence>
<dbReference type="AlphaFoldDB" id="A0A2U3D7U0"/>
<proteinExistence type="predicted"/>
<keyword evidence="5" id="KW-0443">Lipid metabolism</keyword>
<dbReference type="GO" id="GO:0045892">
    <property type="term" value="P:negative regulation of DNA-templated transcription"/>
    <property type="evidence" value="ECO:0007669"/>
    <property type="project" value="InterPro"/>
</dbReference>
<evidence type="ECO:0000313" key="9">
    <source>
        <dbReference type="EMBL" id="PWI57348.1"/>
    </source>
</evidence>
<keyword evidence="10" id="KW-1185">Reference proteome</keyword>
<dbReference type="SUPFAM" id="SSF54637">
    <property type="entry name" value="Thioesterase/thiol ester dehydrase-isomerase"/>
    <property type="match status" value="1"/>
</dbReference>
<sequence length="199" mass="22189">MNLAQDSRRARQERLVDILGREPFLTDEQLAAKFSVSVQTIRLDRMALGIPELRERIKDLAVSRYHEVRSLAPDEVFGDIVELELGVQGLSIWRADREHAFSRSSIVRGHYLFAQANSLAVAIVDADQALTARATVKFMRSVNAGSYMIAHARVKGERHGYVRVGVQTKVHHESVFEADFLIMRKGIEITGGSAGEGCD</sequence>
<dbReference type="GO" id="GO:0003700">
    <property type="term" value="F:DNA-binding transcription factor activity"/>
    <property type="evidence" value="ECO:0007669"/>
    <property type="project" value="InterPro"/>
</dbReference>
<comment type="caution">
    <text evidence="9">The sequence shown here is derived from an EMBL/GenBank/DDBJ whole genome shotgun (WGS) entry which is preliminary data.</text>
</comment>
<keyword evidence="2" id="KW-0444">Lipid biosynthesis</keyword>
<evidence type="ECO:0000256" key="8">
    <source>
        <dbReference type="ARBA" id="ARBA00023163"/>
    </source>
</evidence>
<dbReference type="Gene3D" id="3.10.129.10">
    <property type="entry name" value="Hotdog Thioesterase"/>
    <property type="match status" value="1"/>
</dbReference>
<dbReference type="GO" id="GO:0045717">
    <property type="term" value="P:negative regulation of fatty acid biosynthetic process"/>
    <property type="evidence" value="ECO:0007669"/>
    <property type="project" value="InterPro"/>
</dbReference>
<accession>A0A2U3D7U0</accession>
<dbReference type="NCBIfam" id="NF003359">
    <property type="entry name" value="PRK04424.1"/>
    <property type="match status" value="1"/>
</dbReference>
<dbReference type="Proteomes" id="UP000245380">
    <property type="component" value="Unassembled WGS sequence"/>
</dbReference>
<dbReference type="Gene3D" id="1.10.10.10">
    <property type="entry name" value="Winged helix-like DNA-binding domain superfamily/Winged helix DNA-binding domain"/>
    <property type="match status" value="1"/>
</dbReference>
<organism evidence="9 10">
    <name type="scientific">Sulfoacidibacillus thermotolerans</name>
    <name type="common">Acidibacillus sulfuroxidans</name>
    <dbReference type="NCBI Taxonomy" id="1765684"/>
    <lineage>
        <taxon>Bacteria</taxon>
        <taxon>Bacillati</taxon>
        <taxon>Bacillota</taxon>
        <taxon>Bacilli</taxon>
        <taxon>Bacillales</taxon>
        <taxon>Alicyclobacillaceae</taxon>
        <taxon>Sulfoacidibacillus</taxon>
    </lineage>
</organism>
<evidence type="ECO:0000256" key="3">
    <source>
        <dbReference type="ARBA" id="ARBA00022832"/>
    </source>
</evidence>
<keyword evidence="1" id="KW-0678">Repressor</keyword>
<evidence type="ECO:0000256" key="6">
    <source>
        <dbReference type="ARBA" id="ARBA00023125"/>
    </source>
</evidence>
<gene>
    <name evidence="9" type="ORF">BM613_09135</name>
</gene>
<dbReference type="GO" id="GO:0006633">
    <property type="term" value="P:fatty acid biosynthetic process"/>
    <property type="evidence" value="ECO:0007669"/>
    <property type="project" value="UniProtKB-KW"/>
</dbReference>
<evidence type="ECO:0000256" key="1">
    <source>
        <dbReference type="ARBA" id="ARBA00022491"/>
    </source>
</evidence>
<dbReference type="EMBL" id="MPDK01000014">
    <property type="protein sequence ID" value="PWI57348.1"/>
    <property type="molecule type" value="Genomic_DNA"/>
</dbReference>
<evidence type="ECO:0008006" key="11">
    <source>
        <dbReference type="Google" id="ProtNLM"/>
    </source>
</evidence>
<protein>
    <recommendedName>
        <fullName evidence="11">Fatty acid biosynthesis transcriptional regulator</fullName>
    </recommendedName>
</protein>
<keyword evidence="8" id="KW-0804">Transcription</keyword>
<reference evidence="9 10" key="1">
    <citation type="submission" date="2016-11" db="EMBL/GenBank/DDBJ databases">
        <title>Comparative genomics of Acidibacillus ferroxidans species.</title>
        <authorList>
            <person name="Oliveira G."/>
            <person name="Nunes G."/>
            <person name="Oliveira R."/>
            <person name="Araujo F."/>
            <person name="Salim A."/>
            <person name="Scholte L."/>
            <person name="Morais D."/>
            <person name="Nancucheo I."/>
            <person name="Johnson D.B."/>
            <person name="Grail B."/>
            <person name="Bittencourt J."/>
            <person name="Valadares R."/>
        </authorList>
    </citation>
    <scope>NUCLEOTIDE SEQUENCE [LARGE SCALE GENOMIC DNA]</scope>
    <source>
        <strain evidence="9 10">Y002</strain>
    </source>
</reference>
<name>A0A2U3D7U0_SULT2</name>
<evidence type="ECO:0000256" key="2">
    <source>
        <dbReference type="ARBA" id="ARBA00022516"/>
    </source>
</evidence>
<keyword evidence="3" id="KW-0276">Fatty acid metabolism</keyword>
<evidence type="ECO:0000313" key="10">
    <source>
        <dbReference type="Proteomes" id="UP000245380"/>
    </source>
</evidence>
<keyword evidence="6" id="KW-0238">DNA-binding</keyword>
<evidence type="ECO:0000256" key="7">
    <source>
        <dbReference type="ARBA" id="ARBA00023160"/>
    </source>
</evidence>
<evidence type="ECO:0000256" key="4">
    <source>
        <dbReference type="ARBA" id="ARBA00023015"/>
    </source>
</evidence>
<dbReference type="InterPro" id="IPR036388">
    <property type="entry name" value="WH-like_DNA-bd_sf"/>
</dbReference>